<proteinExistence type="predicted"/>
<evidence type="ECO:0000313" key="2">
    <source>
        <dbReference type="EMBL" id="QHT14610.1"/>
    </source>
</evidence>
<feature type="region of interest" description="Disordered" evidence="1">
    <location>
        <begin position="185"/>
        <end position="233"/>
    </location>
</feature>
<sequence>MNRDSVLSVYSDARTEYTKQLCVFLVPAYFQFFVDLLEKAKHDMAQEPKRALWQFQTYLNDIHDWNMERVRQEIQRIHSNSGCDYMEDLLTAVFIAHTKVLTAIRLSSNNKKVEINIPKVDHFLFKVLCETSKLLWSSTYLFRDGIPGIEKQQNYRTIETILNEGILQAVRSLVPVKSILKDFVSQDTKEDSDEEDVQEEKKEDIAVPPEIALPTEESVPPKEEPLKEAPKPAEPSFMETIQETLTTALTPSPALVPQVPPVSPSSQVIVIDDEPKVRFGPFNSLFSTESSDDSDMIQEADEDESKNEISPVLEIMDETGTSLSDGVDFDSLDATGSSESLDMDEYETLS</sequence>
<accession>A0A6C0DE73</accession>
<dbReference type="InterPro" id="IPR043913">
    <property type="entry name" value="DUF5764"/>
</dbReference>
<protein>
    <submittedName>
        <fullName evidence="2">Uncharacterized protein</fullName>
    </submittedName>
</protein>
<feature type="region of interest" description="Disordered" evidence="1">
    <location>
        <begin position="282"/>
        <end position="350"/>
    </location>
</feature>
<feature type="compositionally biased region" description="Acidic residues" evidence="1">
    <location>
        <begin position="341"/>
        <end position="350"/>
    </location>
</feature>
<dbReference type="AlphaFoldDB" id="A0A6C0DE73"/>
<feature type="compositionally biased region" description="Acidic residues" evidence="1">
    <location>
        <begin position="290"/>
        <end position="305"/>
    </location>
</feature>
<dbReference type="EMBL" id="MN739587">
    <property type="protein sequence ID" value="QHT14610.1"/>
    <property type="molecule type" value="Genomic_DNA"/>
</dbReference>
<dbReference type="Pfam" id="PF19068">
    <property type="entry name" value="DUF5764"/>
    <property type="match status" value="1"/>
</dbReference>
<organism evidence="2">
    <name type="scientific">viral metagenome</name>
    <dbReference type="NCBI Taxonomy" id="1070528"/>
    <lineage>
        <taxon>unclassified sequences</taxon>
        <taxon>metagenomes</taxon>
        <taxon>organismal metagenomes</taxon>
    </lineage>
</organism>
<name>A0A6C0DE73_9ZZZZ</name>
<evidence type="ECO:0000256" key="1">
    <source>
        <dbReference type="SAM" id="MobiDB-lite"/>
    </source>
</evidence>
<feature type="compositionally biased region" description="Basic and acidic residues" evidence="1">
    <location>
        <begin position="219"/>
        <end position="231"/>
    </location>
</feature>
<reference evidence="2" key="1">
    <citation type="journal article" date="2020" name="Nature">
        <title>Giant virus diversity and host interactions through global metagenomics.</title>
        <authorList>
            <person name="Schulz F."/>
            <person name="Roux S."/>
            <person name="Paez-Espino D."/>
            <person name="Jungbluth S."/>
            <person name="Walsh D.A."/>
            <person name="Denef V.J."/>
            <person name="McMahon K.D."/>
            <person name="Konstantinidis K.T."/>
            <person name="Eloe-Fadrosh E.A."/>
            <person name="Kyrpides N.C."/>
            <person name="Woyke T."/>
        </authorList>
    </citation>
    <scope>NUCLEOTIDE SEQUENCE</scope>
    <source>
        <strain evidence="2">GVMAG-M-3300023174-141</strain>
    </source>
</reference>